<dbReference type="PROSITE" id="PS50003">
    <property type="entry name" value="PH_DOMAIN"/>
    <property type="match status" value="1"/>
</dbReference>
<feature type="coiled-coil region" evidence="1">
    <location>
        <begin position="16"/>
        <end position="56"/>
    </location>
</feature>
<feature type="compositionally biased region" description="Low complexity" evidence="2">
    <location>
        <begin position="61"/>
        <end position="72"/>
    </location>
</feature>
<organism evidence="4 5">
    <name type="scientific">Dictyostelium discoideum</name>
    <name type="common">Social amoeba</name>
    <dbReference type="NCBI Taxonomy" id="44689"/>
    <lineage>
        <taxon>Eukaryota</taxon>
        <taxon>Amoebozoa</taxon>
        <taxon>Evosea</taxon>
        <taxon>Eumycetozoa</taxon>
        <taxon>Dictyostelia</taxon>
        <taxon>Dictyosteliales</taxon>
        <taxon>Dictyosteliaceae</taxon>
        <taxon>Dictyostelium</taxon>
    </lineage>
</organism>
<dbReference type="InterPro" id="IPR011993">
    <property type="entry name" value="PH-like_dom_sf"/>
</dbReference>
<dbReference type="PaxDb" id="44689-DDB0185494"/>
<dbReference type="RefSeq" id="XP_639048.1">
    <property type="nucleotide sequence ID" value="XM_633956.1"/>
</dbReference>
<dbReference type="InterPro" id="IPR001849">
    <property type="entry name" value="PH_domain"/>
</dbReference>
<evidence type="ECO:0000256" key="2">
    <source>
        <dbReference type="SAM" id="MobiDB-lite"/>
    </source>
</evidence>
<accession>Q54R43</accession>
<dbReference type="eggNOG" id="ENOG502RD7F">
    <property type="taxonomic scope" value="Eukaryota"/>
</dbReference>
<dbReference type="InterPro" id="IPR051707">
    <property type="entry name" value="PI-Interact_SigTrans_Reg"/>
</dbReference>
<protein>
    <recommendedName>
        <fullName evidence="3">PH domain-containing protein</fullName>
    </recommendedName>
</protein>
<evidence type="ECO:0000313" key="5">
    <source>
        <dbReference type="Proteomes" id="UP000002195"/>
    </source>
</evidence>
<reference evidence="4 5" key="1">
    <citation type="journal article" date="2005" name="Nature">
        <title>The genome of the social amoeba Dictyostelium discoideum.</title>
        <authorList>
            <consortium name="The Dictyostelium discoideum Sequencing Consortium"/>
            <person name="Eichinger L."/>
            <person name="Pachebat J.A."/>
            <person name="Glockner G."/>
            <person name="Rajandream M.A."/>
            <person name="Sucgang R."/>
            <person name="Berriman M."/>
            <person name="Song J."/>
            <person name="Olsen R."/>
            <person name="Szafranski K."/>
            <person name="Xu Q."/>
            <person name="Tunggal B."/>
            <person name="Kummerfeld S."/>
            <person name="Madera M."/>
            <person name="Konfortov B.A."/>
            <person name="Rivero F."/>
            <person name="Bankier A.T."/>
            <person name="Lehmann R."/>
            <person name="Hamlin N."/>
            <person name="Davies R."/>
            <person name="Gaudet P."/>
            <person name="Fey P."/>
            <person name="Pilcher K."/>
            <person name="Chen G."/>
            <person name="Saunders D."/>
            <person name="Sodergren E."/>
            <person name="Davis P."/>
            <person name="Kerhornou A."/>
            <person name="Nie X."/>
            <person name="Hall N."/>
            <person name="Anjard C."/>
            <person name="Hemphill L."/>
            <person name="Bason N."/>
            <person name="Farbrother P."/>
            <person name="Desany B."/>
            <person name="Just E."/>
            <person name="Morio T."/>
            <person name="Rost R."/>
            <person name="Churcher C."/>
            <person name="Cooper J."/>
            <person name="Haydock S."/>
            <person name="van Driessche N."/>
            <person name="Cronin A."/>
            <person name="Goodhead I."/>
            <person name="Muzny D."/>
            <person name="Mourier T."/>
            <person name="Pain A."/>
            <person name="Lu M."/>
            <person name="Harper D."/>
            <person name="Lindsay R."/>
            <person name="Hauser H."/>
            <person name="James K."/>
            <person name="Quiles M."/>
            <person name="Madan Babu M."/>
            <person name="Saito T."/>
            <person name="Buchrieser C."/>
            <person name="Wardroper A."/>
            <person name="Felder M."/>
            <person name="Thangavelu M."/>
            <person name="Johnson D."/>
            <person name="Knights A."/>
            <person name="Loulseged H."/>
            <person name="Mungall K."/>
            <person name="Oliver K."/>
            <person name="Price C."/>
            <person name="Quail M.A."/>
            <person name="Urushihara H."/>
            <person name="Hernandez J."/>
            <person name="Rabbinowitsch E."/>
            <person name="Steffen D."/>
            <person name="Sanders M."/>
            <person name="Ma J."/>
            <person name="Kohara Y."/>
            <person name="Sharp S."/>
            <person name="Simmonds M."/>
            <person name="Spiegler S."/>
            <person name="Tivey A."/>
            <person name="Sugano S."/>
            <person name="White B."/>
            <person name="Walker D."/>
            <person name="Woodward J."/>
            <person name="Winckler T."/>
            <person name="Tanaka Y."/>
            <person name="Shaulsky G."/>
            <person name="Schleicher M."/>
            <person name="Weinstock G."/>
            <person name="Rosenthal A."/>
            <person name="Cox E.C."/>
            <person name="Chisholm R.L."/>
            <person name="Gibbs R."/>
            <person name="Loomis W.F."/>
            <person name="Platzer M."/>
            <person name="Kay R.R."/>
            <person name="Williams J."/>
            <person name="Dear P.H."/>
            <person name="Noegel A.A."/>
            <person name="Barrell B."/>
            <person name="Kuspa A."/>
        </authorList>
    </citation>
    <scope>NUCLEOTIDE SEQUENCE [LARGE SCALE GENOMIC DNA]</scope>
    <source>
        <strain evidence="4 5">AX4</strain>
    </source>
</reference>
<evidence type="ECO:0000313" key="4">
    <source>
        <dbReference type="EMBL" id="EAL65692.1"/>
    </source>
</evidence>
<keyword evidence="1" id="KW-0175">Coiled coil</keyword>
<dbReference type="VEuPathDB" id="AmoebaDB:DDB_G0283415"/>
<sequence>MNSNIKNLSNDTEKTFNDTQEENNEIIDDNNNENNNNNNNNNNNILNKEIEIINNNINNNNNSENSTEIDNSTASNGDNISEIDSTPSSPCVFSSSSASSSFSNLGSCISTSTSSSTNNLISSTNSLQQQIQRQTKPKKIIEGELIKRGHIFPSWRTRWFRIENGFLLYFKSKNEPEPIDRVPLRGSRVSKKPFHDRPNTFELIATTKMKIFLLQAKDVDELDFWMDEIIKETEFARSLYSRTVS</sequence>
<dbReference type="FunCoup" id="Q54R43">
    <property type="interactions" value="2"/>
</dbReference>
<evidence type="ECO:0000259" key="3">
    <source>
        <dbReference type="PROSITE" id="PS50003"/>
    </source>
</evidence>
<dbReference type="AlphaFoldDB" id="Q54R43"/>
<feature type="region of interest" description="Disordered" evidence="2">
    <location>
        <begin position="61"/>
        <end position="92"/>
    </location>
</feature>
<dbReference type="GO" id="GO:0043325">
    <property type="term" value="F:phosphatidylinositol-3,4-bisphosphate binding"/>
    <property type="evidence" value="ECO:0000318"/>
    <property type="project" value="GO_Central"/>
</dbReference>
<dbReference type="PANTHER" id="PTHR14336">
    <property type="entry name" value="TANDEM PH DOMAIN CONTAINING PROTEIN"/>
    <property type="match status" value="1"/>
</dbReference>
<gene>
    <name evidence="4" type="ORF">DDB_G0283415</name>
</gene>
<comment type="caution">
    <text evidence="4">The sequence shown here is derived from an EMBL/GenBank/DDBJ whole genome shotgun (WGS) entry which is preliminary data.</text>
</comment>
<dbReference type="SMART" id="SM00233">
    <property type="entry name" value="PH"/>
    <property type="match status" value="1"/>
</dbReference>
<dbReference type="GO" id="GO:0005543">
    <property type="term" value="F:phospholipid binding"/>
    <property type="evidence" value="ECO:0000318"/>
    <property type="project" value="GO_Central"/>
</dbReference>
<dbReference type="HOGENOM" id="CLU_1135264_0_0_1"/>
<dbReference type="FunFam" id="2.30.29.30:FF:000710">
    <property type="entry name" value="Serine/threonine-protein kinase pakC"/>
    <property type="match status" value="1"/>
</dbReference>
<dbReference type="SMR" id="Q54R43"/>
<feature type="domain" description="PH" evidence="3">
    <location>
        <begin position="138"/>
        <end position="234"/>
    </location>
</feature>
<dbReference type="Gene3D" id="2.30.29.30">
    <property type="entry name" value="Pleckstrin-homology domain (PH domain)/Phosphotyrosine-binding domain (PTB)"/>
    <property type="match status" value="1"/>
</dbReference>
<dbReference type="Pfam" id="PF00169">
    <property type="entry name" value="PH"/>
    <property type="match status" value="1"/>
</dbReference>
<dbReference type="GeneID" id="8624073"/>
<dbReference type="dictyBase" id="DDB_G0283415"/>
<dbReference type="GO" id="GO:0005886">
    <property type="term" value="C:plasma membrane"/>
    <property type="evidence" value="ECO:0000318"/>
    <property type="project" value="GO_Central"/>
</dbReference>
<dbReference type="EMBL" id="AAFI02000055">
    <property type="protein sequence ID" value="EAL65692.1"/>
    <property type="molecule type" value="Genomic_DNA"/>
</dbReference>
<dbReference type="OMA" id="KPFHDRP"/>
<dbReference type="SUPFAM" id="SSF50729">
    <property type="entry name" value="PH domain-like"/>
    <property type="match status" value="1"/>
</dbReference>
<feature type="compositionally biased region" description="Polar residues" evidence="2">
    <location>
        <begin position="73"/>
        <end position="84"/>
    </location>
</feature>
<proteinExistence type="predicted"/>
<name>Q54R43_DICDI</name>
<dbReference type="KEGG" id="ddi:DDB_G0283415"/>
<dbReference type="Proteomes" id="UP000002195">
    <property type="component" value="Unassembled WGS sequence"/>
</dbReference>
<keyword evidence="5" id="KW-1185">Reference proteome</keyword>
<dbReference type="InParanoid" id="Q54R43"/>
<dbReference type="PANTHER" id="PTHR14336:SF16">
    <property type="entry name" value="PH DOMAIN-CONTAINING PROTEIN"/>
    <property type="match status" value="1"/>
</dbReference>
<evidence type="ECO:0000256" key="1">
    <source>
        <dbReference type="SAM" id="Coils"/>
    </source>
</evidence>